<gene>
    <name evidence="1" type="ORF">EVAR_11555_1</name>
</gene>
<comment type="caution">
    <text evidence="1">The sequence shown here is derived from an EMBL/GenBank/DDBJ whole genome shotgun (WGS) entry which is preliminary data.</text>
</comment>
<evidence type="ECO:0000313" key="2">
    <source>
        <dbReference type="Proteomes" id="UP000299102"/>
    </source>
</evidence>
<keyword evidence="2" id="KW-1185">Reference proteome</keyword>
<sequence>MVTFLRHFFATIVIAKDVKKHASHQNLCGHRCPWMFATLEQSPVRCRPFGYEYRFAIGYLIEVVGLKEGGCGVTAEEWSTGTQHSLKEMQQR</sequence>
<name>A0A4C1TYU0_EUMVA</name>
<protein>
    <submittedName>
        <fullName evidence="1">Uncharacterized protein</fullName>
    </submittedName>
</protein>
<proteinExistence type="predicted"/>
<reference evidence="1 2" key="1">
    <citation type="journal article" date="2019" name="Commun. Biol.">
        <title>The bagworm genome reveals a unique fibroin gene that provides high tensile strength.</title>
        <authorList>
            <person name="Kono N."/>
            <person name="Nakamura H."/>
            <person name="Ohtoshi R."/>
            <person name="Tomita M."/>
            <person name="Numata K."/>
            <person name="Arakawa K."/>
        </authorList>
    </citation>
    <scope>NUCLEOTIDE SEQUENCE [LARGE SCALE GENOMIC DNA]</scope>
</reference>
<dbReference type="EMBL" id="BGZK01000105">
    <property type="protein sequence ID" value="GBP19232.1"/>
    <property type="molecule type" value="Genomic_DNA"/>
</dbReference>
<dbReference type="Proteomes" id="UP000299102">
    <property type="component" value="Unassembled WGS sequence"/>
</dbReference>
<accession>A0A4C1TYU0</accession>
<dbReference type="AlphaFoldDB" id="A0A4C1TYU0"/>
<organism evidence="1 2">
    <name type="scientific">Eumeta variegata</name>
    <name type="common">Bagworm moth</name>
    <name type="synonym">Eumeta japonica</name>
    <dbReference type="NCBI Taxonomy" id="151549"/>
    <lineage>
        <taxon>Eukaryota</taxon>
        <taxon>Metazoa</taxon>
        <taxon>Ecdysozoa</taxon>
        <taxon>Arthropoda</taxon>
        <taxon>Hexapoda</taxon>
        <taxon>Insecta</taxon>
        <taxon>Pterygota</taxon>
        <taxon>Neoptera</taxon>
        <taxon>Endopterygota</taxon>
        <taxon>Lepidoptera</taxon>
        <taxon>Glossata</taxon>
        <taxon>Ditrysia</taxon>
        <taxon>Tineoidea</taxon>
        <taxon>Psychidae</taxon>
        <taxon>Oiketicinae</taxon>
        <taxon>Eumeta</taxon>
    </lineage>
</organism>
<evidence type="ECO:0000313" key="1">
    <source>
        <dbReference type="EMBL" id="GBP19232.1"/>
    </source>
</evidence>